<dbReference type="Proteomes" id="UP000233040">
    <property type="component" value="Unassembled WGS sequence"/>
</dbReference>
<dbReference type="GO" id="GO:0001894">
    <property type="term" value="P:tissue homeostasis"/>
    <property type="evidence" value="ECO:0007669"/>
    <property type="project" value="Ensembl"/>
</dbReference>
<organism evidence="2 3">
    <name type="scientific">Cebus imitator</name>
    <name type="common">Panamanian white-faced capuchin</name>
    <name type="synonym">Cebus capucinus imitator</name>
    <dbReference type="NCBI Taxonomy" id="2715852"/>
    <lineage>
        <taxon>Eukaryota</taxon>
        <taxon>Metazoa</taxon>
        <taxon>Chordata</taxon>
        <taxon>Craniata</taxon>
        <taxon>Vertebrata</taxon>
        <taxon>Euteleostomi</taxon>
        <taxon>Mammalia</taxon>
        <taxon>Eutheria</taxon>
        <taxon>Euarchontoglires</taxon>
        <taxon>Primates</taxon>
        <taxon>Haplorrhini</taxon>
        <taxon>Platyrrhini</taxon>
        <taxon>Cebidae</taxon>
        <taxon>Cebinae</taxon>
        <taxon>Cebus</taxon>
    </lineage>
</organism>
<dbReference type="GO" id="GO:0042755">
    <property type="term" value="P:eating behavior"/>
    <property type="evidence" value="ECO:0007669"/>
    <property type="project" value="Ensembl"/>
</dbReference>
<dbReference type="Pfam" id="PF15172">
    <property type="entry name" value="Prolactin_RP"/>
    <property type="match status" value="1"/>
</dbReference>
<keyword evidence="3" id="KW-1185">Reference proteome</keyword>
<dbReference type="PANTHER" id="PTHR17206">
    <property type="entry name" value="PROLACTIN-RELEASING PEPTIDE"/>
    <property type="match status" value="1"/>
</dbReference>
<dbReference type="GO" id="GO:0040014">
    <property type="term" value="P:regulation of multicellular organism growth"/>
    <property type="evidence" value="ECO:0007669"/>
    <property type="project" value="Ensembl"/>
</dbReference>
<sequence>MKVLRAWLLCLLMLGLALRGAADQTHRHSMETRNPDVNPAWYTSRRIRPVGRFGRRRAALGDVSKSGLQPQLTCFPLEGGAKSSQDGW</sequence>
<feature type="chain" id="PRO_5014384039" evidence="1">
    <location>
        <begin position="23"/>
        <end position="88"/>
    </location>
</feature>
<gene>
    <name evidence="2" type="primary">PRLH</name>
</gene>
<dbReference type="PANTHER" id="PTHR17206:SF1">
    <property type="entry name" value="PROLACTIN-RELEASING PEPTIDE"/>
    <property type="match status" value="1"/>
</dbReference>
<reference evidence="2" key="2">
    <citation type="submission" date="2025-09" db="UniProtKB">
        <authorList>
            <consortium name="Ensembl"/>
        </authorList>
    </citation>
    <scope>IDENTIFICATION</scope>
</reference>
<name>A0A2K5Q302_CEBIM</name>
<dbReference type="GeneTree" id="ENSGT00390000005489"/>
<dbReference type="GO" id="GO:0006112">
    <property type="term" value="P:energy reserve metabolic process"/>
    <property type="evidence" value="ECO:0007669"/>
    <property type="project" value="Ensembl"/>
</dbReference>
<dbReference type="GO" id="GO:0045444">
    <property type="term" value="P:fat cell differentiation"/>
    <property type="evidence" value="ECO:0007669"/>
    <property type="project" value="Ensembl"/>
</dbReference>
<accession>A0A2K5Q302</accession>
<dbReference type="GO" id="GO:0048483">
    <property type="term" value="P:autonomic nervous system development"/>
    <property type="evidence" value="ECO:0007669"/>
    <property type="project" value="Ensembl"/>
</dbReference>
<keyword evidence="1" id="KW-0732">Signal</keyword>
<evidence type="ECO:0000313" key="3">
    <source>
        <dbReference type="Proteomes" id="UP000233040"/>
    </source>
</evidence>
<feature type="signal peptide" evidence="1">
    <location>
        <begin position="1"/>
        <end position="22"/>
    </location>
</feature>
<dbReference type="GO" id="GO:0032868">
    <property type="term" value="P:response to insulin"/>
    <property type="evidence" value="ECO:0007669"/>
    <property type="project" value="Ensembl"/>
</dbReference>
<evidence type="ECO:0000256" key="1">
    <source>
        <dbReference type="SAM" id="SignalP"/>
    </source>
</evidence>
<dbReference type="GO" id="GO:0007186">
    <property type="term" value="P:G protein-coupled receptor signaling pathway"/>
    <property type="evidence" value="ECO:0007669"/>
    <property type="project" value="TreeGrafter"/>
</dbReference>
<dbReference type="GO" id="GO:0006629">
    <property type="term" value="P:lipid metabolic process"/>
    <property type="evidence" value="ECO:0007669"/>
    <property type="project" value="Ensembl"/>
</dbReference>
<evidence type="ECO:0000313" key="2">
    <source>
        <dbReference type="Ensembl" id="ENSCCAP00000010265.1"/>
    </source>
</evidence>
<dbReference type="STRING" id="9516.ENSCCAP00000010265"/>
<dbReference type="GO" id="GO:0009749">
    <property type="term" value="P:response to glucose"/>
    <property type="evidence" value="ECO:0007669"/>
    <property type="project" value="Ensembl"/>
</dbReference>
<dbReference type="OMA" id="RARQHSM"/>
<proteinExistence type="predicted"/>
<dbReference type="InterPro" id="IPR026194">
    <property type="entry name" value="PrRP"/>
</dbReference>
<dbReference type="GO" id="GO:0002021">
    <property type="term" value="P:response to dietary excess"/>
    <property type="evidence" value="ECO:0007669"/>
    <property type="project" value="Ensembl"/>
</dbReference>
<dbReference type="AlphaFoldDB" id="A0A2K5Q302"/>
<dbReference type="GO" id="GO:0005184">
    <property type="term" value="F:neuropeptide hormone activity"/>
    <property type="evidence" value="ECO:0007669"/>
    <property type="project" value="TreeGrafter"/>
</dbReference>
<reference evidence="2" key="1">
    <citation type="submission" date="2025-08" db="UniProtKB">
        <authorList>
            <consortium name="Ensembl"/>
        </authorList>
    </citation>
    <scope>IDENTIFICATION</scope>
</reference>
<dbReference type="Ensembl" id="ENSCCAT00000027656.1">
    <property type="protein sequence ID" value="ENSCCAP00000010265.1"/>
    <property type="gene ID" value="ENSCCAG00000022877.1"/>
</dbReference>
<protein>
    <submittedName>
        <fullName evidence="2">Prolactin releasing hormone</fullName>
    </submittedName>
</protein>
<dbReference type="GO" id="GO:0031861">
    <property type="term" value="F:prolactin-releasing peptide receptor binding"/>
    <property type="evidence" value="ECO:0007669"/>
    <property type="project" value="TreeGrafter"/>
</dbReference>